<dbReference type="InterPro" id="IPR035902">
    <property type="entry name" value="Nuc_phospho_transferase"/>
</dbReference>
<dbReference type="GO" id="GO:0000162">
    <property type="term" value="P:L-tryptophan biosynthetic process"/>
    <property type="evidence" value="ECO:0007669"/>
    <property type="project" value="UniProtKB-KW"/>
</dbReference>
<sequence>MKHAVGPRREIGIRTVFNLLGPLTNPADAKVQLVGVYHPHLTGVMARVLRSLGVERAMVVHGDGLDEISHTGETRVSELMGGEIRTYYLSPEDIGLKRGKLADICGGNAEDNARMTRDVLSGKPGPCRDVVLMNAAAALFVGGKVESLREGVELAAQVIDSGAALRKLEDLVAFTKSCA</sequence>
<dbReference type="GO" id="GO:0005829">
    <property type="term" value="C:cytosol"/>
    <property type="evidence" value="ECO:0007669"/>
    <property type="project" value="TreeGrafter"/>
</dbReference>
<organism evidence="6 7">
    <name type="scientific">Syntrophaceticus schinkii</name>
    <dbReference type="NCBI Taxonomy" id="499207"/>
    <lineage>
        <taxon>Bacteria</taxon>
        <taxon>Bacillati</taxon>
        <taxon>Bacillota</taxon>
        <taxon>Clostridia</taxon>
        <taxon>Thermoanaerobacterales</taxon>
        <taxon>Thermoanaerobacterales Family III. Incertae Sedis</taxon>
        <taxon>Syntrophaceticus</taxon>
    </lineage>
</organism>
<keyword evidence="7" id="KW-1185">Reference proteome</keyword>
<feature type="domain" description="Glycosyl transferase family 3" evidence="5">
    <location>
        <begin position="1"/>
        <end position="165"/>
    </location>
</feature>
<evidence type="ECO:0000313" key="6">
    <source>
        <dbReference type="EMBL" id="CEO88317.1"/>
    </source>
</evidence>
<protein>
    <submittedName>
        <fullName evidence="6">Anthranilate phosphoribosyltransferase</fullName>
        <ecNumber evidence="6">2.4.2.18</ecNumber>
    </submittedName>
</protein>
<dbReference type="PANTHER" id="PTHR43285:SF2">
    <property type="entry name" value="ANTHRANILATE PHOSPHORIBOSYLTRANSFERASE"/>
    <property type="match status" value="1"/>
</dbReference>
<name>A0A0B7MKX5_9FIRM</name>
<keyword evidence="4" id="KW-0057">Aromatic amino acid biosynthesis</keyword>
<dbReference type="SUPFAM" id="SSF52418">
    <property type="entry name" value="Nucleoside phosphorylase/phosphoribosyltransferase catalytic domain"/>
    <property type="match status" value="1"/>
</dbReference>
<keyword evidence="2 6" id="KW-0808">Transferase</keyword>
<gene>
    <name evidence="6" type="ORF">SSCH_1710002</name>
</gene>
<dbReference type="Gene3D" id="3.40.1030.10">
    <property type="entry name" value="Nucleoside phosphorylase/phosphoribosyltransferase catalytic domain"/>
    <property type="match status" value="1"/>
</dbReference>
<dbReference type="AlphaFoldDB" id="A0A0B7MKX5"/>
<keyword evidence="3" id="KW-0028">Amino-acid biosynthesis</keyword>
<evidence type="ECO:0000259" key="5">
    <source>
        <dbReference type="Pfam" id="PF00591"/>
    </source>
</evidence>
<keyword evidence="3" id="KW-0822">Tryptophan biosynthesis</keyword>
<dbReference type="EMBL" id="CDRZ01000081">
    <property type="protein sequence ID" value="CEO88317.1"/>
    <property type="molecule type" value="Genomic_DNA"/>
</dbReference>
<evidence type="ECO:0000256" key="1">
    <source>
        <dbReference type="ARBA" id="ARBA00022676"/>
    </source>
</evidence>
<dbReference type="InterPro" id="IPR005940">
    <property type="entry name" value="Anthranilate_Pribosyl_Tfrase"/>
</dbReference>
<evidence type="ECO:0000256" key="4">
    <source>
        <dbReference type="ARBA" id="ARBA00023141"/>
    </source>
</evidence>
<evidence type="ECO:0000256" key="3">
    <source>
        <dbReference type="ARBA" id="ARBA00022822"/>
    </source>
</evidence>
<dbReference type="PANTHER" id="PTHR43285">
    <property type="entry name" value="ANTHRANILATE PHOSPHORIBOSYLTRANSFERASE"/>
    <property type="match status" value="1"/>
</dbReference>
<accession>A0A0B7MKX5</accession>
<evidence type="ECO:0000256" key="2">
    <source>
        <dbReference type="ARBA" id="ARBA00022679"/>
    </source>
</evidence>
<evidence type="ECO:0000313" key="7">
    <source>
        <dbReference type="Proteomes" id="UP000046155"/>
    </source>
</evidence>
<dbReference type="Proteomes" id="UP000046155">
    <property type="component" value="Unassembled WGS sequence"/>
</dbReference>
<dbReference type="NCBIfam" id="TIGR01245">
    <property type="entry name" value="trpD"/>
    <property type="match status" value="1"/>
</dbReference>
<dbReference type="GO" id="GO:0004048">
    <property type="term" value="F:anthranilate phosphoribosyltransferase activity"/>
    <property type="evidence" value="ECO:0007669"/>
    <property type="project" value="UniProtKB-EC"/>
</dbReference>
<dbReference type="Pfam" id="PF00591">
    <property type="entry name" value="Glycos_transf_3"/>
    <property type="match status" value="1"/>
</dbReference>
<dbReference type="InterPro" id="IPR000312">
    <property type="entry name" value="Glycosyl_Trfase_fam3"/>
</dbReference>
<keyword evidence="1 6" id="KW-0328">Glycosyltransferase</keyword>
<proteinExistence type="predicted"/>
<reference evidence="7" key="1">
    <citation type="submission" date="2015-01" db="EMBL/GenBank/DDBJ databases">
        <authorList>
            <person name="Manzoor Shahid"/>
            <person name="Zubair Saima"/>
        </authorList>
    </citation>
    <scope>NUCLEOTIDE SEQUENCE [LARGE SCALE GENOMIC DNA]</scope>
    <source>
        <strain evidence="7">Sp3</strain>
    </source>
</reference>
<dbReference type="EC" id="2.4.2.18" evidence="6"/>